<dbReference type="Proteomes" id="UP000886885">
    <property type="component" value="Chromosome 5A"/>
</dbReference>
<reference evidence="1" key="1">
    <citation type="journal article" date="2020" name="bioRxiv">
        <title>Hybrid origin of Populus tomentosa Carr. identified through genome sequencing and phylogenomic analysis.</title>
        <authorList>
            <person name="An X."/>
            <person name="Gao K."/>
            <person name="Chen Z."/>
            <person name="Li J."/>
            <person name="Yang X."/>
            <person name="Yang X."/>
            <person name="Zhou J."/>
            <person name="Guo T."/>
            <person name="Zhao T."/>
            <person name="Huang S."/>
            <person name="Miao D."/>
            <person name="Khan W.U."/>
            <person name="Rao P."/>
            <person name="Ye M."/>
            <person name="Lei B."/>
            <person name="Liao W."/>
            <person name="Wang J."/>
            <person name="Ji L."/>
            <person name="Li Y."/>
            <person name="Guo B."/>
            <person name="Mustafa N.S."/>
            <person name="Li S."/>
            <person name="Yun Q."/>
            <person name="Keller S.R."/>
            <person name="Mao J."/>
            <person name="Zhang R."/>
            <person name="Strauss S.H."/>
        </authorList>
    </citation>
    <scope>NUCLEOTIDE SEQUENCE</scope>
    <source>
        <strain evidence="1">GM15</strain>
        <tissue evidence="1">Leaf</tissue>
    </source>
</reference>
<organism evidence="1 2">
    <name type="scientific">Populus tomentosa</name>
    <name type="common">Chinese white poplar</name>
    <dbReference type="NCBI Taxonomy" id="118781"/>
    <lineage>
        <taxon>Eukaryota</taxon>
        <taxon>Viridiplantae</taxon>
        <taxon>Streptophyta</taxon>
        <taxon>Embryophyta</taxon>
        <taxon>Tracheophyta</taxon>
        <taxon>Spermatophyta</taxon>
        <taxon>Magnoliopsida</taxon>
        <taxon>eudicotyledons</taxon>
        <taxon>Gunneridae</taxon>
        <taxon>Pentapetalae</taxon>
        <taxon>rosids</taxon>
        <taxon>fabids</taxon>
        <taxon>Malpighiales</taxon>
        <taxon>Salicaceae</taxon>
        <taxon>Saliceae</taxon>
        <taxon>Populus</taxon>
    </lineage>
</organism>
<proteinExistence type="predicted"/>
<dbReference type="AlphaFoldDB" id="A0A8X8D2N9"/>
<comment type="caution">
    <text evidence="1">The sequence shown here is derived from an EMBL/GenBank/DDBJ whole genome shotgun (WGS) entry which is preliminary data.</text>
</comment>
<dbReference type="EMBL" id="JAAWWB010000009">
    <property type="protein sequence ID" value="KAG6776019.1"/>
    <property type="molecule type" value="Genomic_DNA"/>
</dbReference>
<protein>
    <recommendedName>
        <fullName evidence="3">GAG-pre-integrase domain-containing protein</fullName>
    </recommendedName>
</protein>
<sequence length="72" mass="8289">MDGNSFYLKLDAVEGHVFYAKVDESIMWHKRYDHFNLKSLKFMHDAVLVMRPSCQKGLVHVDASLGHAINPE</sequence>
<accession>A0A8X8D2N9</accession>
<gene>
    <name evidence="1" type="ORF">POTOM_019522</name>
</gene>
<name>A0A8X8D2N9_POPTO</name>
<evidence type="ECO:0000313" key="1">
    <source>
        <dbReference type="EMBL" id="KAG6776019.1"/>
    </source>
</evidence>
<evidence type="ECO:0008006" key="3">
    <source>
        <dbReference type="Google" id="ProtNLM"/>
    </source>
</evidence>
<keyword evidence="2" id="KW-1185">Reference proteome</keyword>
<evidence type="ECO:0000313" key="2">
    <source>
        <dbReference type="Proteomes" id="UP000886885"/>
    </source>
</evidence>